<keyword evidence="4" id="KW-1185">Reference proteome</keyword>
<dbReference type="Pfam" id="PF19124">
    <property type="entry name" value="DUF5808"/>
    <property type="match status" value="1"/>
</dbReference>
<dbReference type="HOGENOM" id="CLU_046397_1_0_9"/>
<evidence type="ECO:0000313" key="3">
    <source>
        <dbReference type="EMBL" id="AIQ65162.1"/>
    </source>
</evidence>
<name>A0A089LW65_9BACL</name>
<evidence type="ECO:0000313" key="4">
    <source>
        <dbReference type="Proteomes" id="UP000029507"/>
    </source>
</evidence>
<feature type="transmembrane region" description="Helical" evidence="1">
    <location>
        <begin position="218"/>
        <end position="236"/>
    </location>
</feature>
<keyword evidence="1" id="KW-0812">Transmembrane</keyword>
<protein>
    <recommendedName>
        <fullName evidence="2">DUF5808 domain-containing protein</fullName>
    </recommendedName>
</protein>
<feature type="transmembrane region" description="Helical" evidence="1">
    <location>
        <begin position="145"/>
        <end position="163"/>
    </location>
</feature>
<gene>
    <name evidence="3" type="ORF">PSTEL_20595</name>
</gene>
<evidence type="ECO:0000256" key="1">
    <source>
        <dbReference type="SAM" id="Phobius"/>
    </source>
</evidence>
<reference evidence="3 4" key="1">
    <citation type="submission" date="2014-08" db="EMBL/GenBank/DDBJ databases">
        <title>Comparative genomics of the Paenibacillus odorifer group.</title>
        <authorList>
            <person name="den Bakker H.C."/>
            <person name="Tsai Y.-C."/>
            <person name="Martin N."/>
            <person name="Korlach J."/>
            <person name="Wiedmann M."/>
        </authorList>
    </citation>
    <scope>NUCLEOTIDE SEQUENCE [LARGE SCALE GENOMIC DNA]</scope>
    <source>
        <strain evidence="3 4">DSM 14472</strain>
    </source>
</reference>
<dbReference type="KEGG" id="pste:PSTEL_20595"/>
<feature type="transmembrane region" description="Helical" evidence="1">
    <location>
        <begin position="169"/>
        <end position="190"/>
    </location>
</feature>
<dbReference type="EMBL" id="CP009286">
    <property type="protein sequence ID" value="AIQ65162.1"/>
    <property type="molecule type" value="Genomic_DNA"/>
</dbReference>
<organism evidence="3 4">
    <name type="scientific">Paenibacillus stellifer</name>
    <dbReference type="NCBI Taxonomy" id="169760"/>
    <lineage>
        <taxon>Bacteria</taxon>
        <taxon>Bacillati</taxon>
        <taxon>Bacillota</taxon>
        <taxon>Bacilli</taxon>
        <taxon>Bacillales</taxon>
        <taxon>Paenibacillaceae</taxon>
        <taxon>Paenibacillus</taxon>
    </lineage>
</organism>
<sequence length="466" mass="52092">MSLVVLFILIALFILVVTQLIYGVRTQVSGGVIVLGIGFPKDAADSEEVQMLRTRLRRRSLALIAAGVLLLLPMFALRDLFSLVFVYWWVWLVVFLTAGYKLFAASHRSASQIKQAKGWSLGERRVVRVDTTLILLKHRMTVSPGWFAVPLLVSLAAICYAVRDSQDMGAYLAIQAAGMTLLLFLVSLAIRRVRTRAYSADSVINAALNRAQRRTWSFLFLGLALLDAIFAAFAVWTGLQEAAYLDTVWYIVLGIQIAVPFAAAAYTDRQAKKRQLELEKSAEQPFMTDDDEYWINGLWYYNPNDRSMMVPKRGGFGLTLNMASRGGRLFMGITAAFVVLLIAGISIFAVREDWMKPAMSINANGEVRVESPSYGYSFSLDQVQDLALTDTLPSGSRVNGVATDTYARGHFKLKEWGAARLYVYTNSPPYIVIHLPDQTVVFNYRDKEATLRLFGELKEMTEPTGK</sequence>
<dbReference type="OrthoDB" id="157646at2"/>
<dbReference type="AlphaFoldDB" id="A0A089LW65"/>
<feature type="transmembrane region" description="Helical" evidence="1">
    <location>
        <begin position="248"/>
        <end position="266"/>
    </location>
</feature>
<feature type="transmembrane region" description="Helical" evidence="1">
    <location>
        <begin position="329"/>
        <end position="350"/>
    </location>
</feature>
<dbReference type="RefSeq" id="WP_038698008.1">
    <property type="nucleotide sequence ID" value="NZ_CP009286.1"/>
</dbReference>
<keyword evidence="1" id="KW-1133">Transmembrane helix</keyword>
<feature type="transmembrane region" description="Helical" evidence="1">
    <location>
        <begin position="83"/>
        <end position="104"/>
    </location>
</feature>
<feature type="transmembrane region" description="Helical" evidence="1">
    <location>
        <begin position="60"/>
        <end position="77"/>
    </location>
</feature>
<keyword evidence="1" id="KW-0472">Membrane</keyword>
<evidence type="ECO:0000259" key="2">
    <source>
        <dbReference type="Pfam" id="PF19124"/>
    </source>
</evidence>
<dbReference type="STRING" id="169760.PSTEL_20595"/>
<proteinExistence type="predicted"/>
<dbReference type="InterPro" id="IPR043831">
    <property type="entry name" value="DUF5808"/>
</dbReference>
<dbReference type="Proteomes" id="UP000029507">
    <property type="component" value="Chromosome"/>
</dbReference>
<feature type="domain" description="DUF5808" evidence="2">
    <location>
        <begin position="303"/>
        <end position="328"/>
    </location>
</feature>
<accession>A0A089LW65</accession>
<feature type="transmembrane region" description="Helical" evidence="1">
    <location>
        <begin position="6"/>
        <end position="24"/>
    </location>
</feature>